<evidence type="ECO:0000259" key="14">
    <source>
        <dbReference type="PROSITE" id="PS50110"/>
    </source>
</evidence>
<evidence type="ECO:0000256" key="8">
    <source>
        <dbReference type="ARBA" id="ARBA00023012"/>
    </source>
</evidence>
<reference evidence="15 16" key="1">
    <citation type="submission" date="2016-05" db="EMBL/GenBank/DDBJ databases">
        <title>Genomic Taxonomy of the Vibrionaceae.</title>
        <authorList>
            <person name="Gomez-Gil B."/>
            <person name="Enciso-Ibarra J."/>
        </authorList>
    </citation>
    <scope>NUCLEOTIDE SEQUENCE [LARGE SCALE GENOMIC DNA]</scope>
    <source>
        <strain evidence="15 16">CAIM 1920</strain>
    </source>
</reference>
<dbReference type="EMBL" id="LYBM01000001">
    <property type="protein sequence ID" value="ODA36042.1"/>
    <property type="molecule type" value="Genomic_DNA"/>
</dbReference>
<dbReference type="InterPro" id="IPR036890">
    <property type="entry name" value="HATPase_C_sf"/>
</dbReference>
<dbReference type="Pfam" id="PF17149">
    <property type="entry name" value="CHASE5"/>
    <property type="match status" value="1"/>
</dbReference>
<dbReference type="AlphaFoldDB" id="A0A1C3ES12"/>
<keyword evidence="5" id="KW-0547">Nucleotide-binding</keyword>
<dbReference type="Gene3D" id="1.10.287.130">
    <property type="match status" value="1"/>
</dbReference>
<evidence type="ECO:0000313" key="15">
    <source>
        <dbReference type="EMBL" id="ODA36042.1"/>
    </source>
</evidence>
<dbReference type="Pfam" id="PF00512">
    <property type="entry name" value="HisKA"/>
    <property type="match status" value="1"/>
</dbReference>
<name>A0A1C3ES12_9GAMM</name>
<dbReference type="InterPro" id="IPR001789">
    <property type="entry name" value="Sig_transdc_resp-reg_receiver"/>
</dbReference>
<dbReference type="OrthoDB" id="9810730at2"/>
<dbReference type="SMART" id="SM00448">
    <property type="entry name" value="REC"/>
    <property type="match status" value="2"/>
</dbReference>
<dbReference type="PANTHER" id="PTHR45339:SF1">
    <property type="entry name" value="HYBRID SIGNAL TRANSDUCTION HISTIDINE KINASE J"/>
    <property type="match status" value="1"/>
</dbReference>
<comment type="subunit">
    <text evidence="9">At low DSF concentrations, interacts with RpfF.</text>
</comment>
<dbReference type="InterPro" id="IPR003594">
    <property type="entry name" value="HATPase_dom"/>
</dbReference>
<dbReference type="SUPFAM" id="SSF52172">
    <property type="entry name" value="CheY-like"/>
    <property type="match status" value="2"/>
</dbReference>
<dbReference type="Gene3D" id="3.30.565.10">
    <property type="entry name" value="Histidine kinase-like ATPase, C-terminal domain"/>
    <property type="match status" value="1"/>
</dbReference>
<dbReference type="Pfam" id="PF00072">
    <property type="entry name" value="Response_reg"/>
    <property type="match status" value="1"/>
</dbReference>
<keyword evidence="12" id="KW-0812">Transmembrane</keyword>
<feature type="domain" description="Response regulatory" evidence="14">
    <location>
        <begin position="639"/>
        <end position="759"/>
    </location>
</feature>
<feature type="domain" description="Response regulatory" evidence="14">
    <location>
        <begin position="491"/>
        <end position="611"/>
    </location>
</feature>
<dbReference type="EC" id="2.7.13.3" evidence="2"/>
<dbReference type="InterPro" id="IPR011006">
    <property type="entry name" value="CheY-like_superfamily"/>
</dbReference>
<keyword evidence="12" id="KW-0472">Membrane</keyword>
<dbReference type="Pfam" id="PF02518">
    <property type="entry name" value="HATPase_c"/>
    <property type="match status" value="1"/>
</dbReference>
<evidence type="ECO:0000256" key="9">
    <source>
        <dbReference type="ARBA" id="ARBA00064003"/>
    </source>
</evidence>
<dbReference type="Gene3D" id="3.40.50.2300">
    <property type="match status" value="2"/>
</dbReference>
<organism evidence="15 16">
    <name type="scientific">Veronia pacifica</name>
    <dbReference type="NCBI Taxonomy" id="1080227"/>
    <lineage>
        <taxon>Bacteria</taxon>
        <taxon>Pseudomonadati</taxon>
        <taxon>Pseudomonadota</taxon>
        <taxon>Gammaproteobacteria</taxon>
        <taxon>Vibrionales</taxon>
        <taxon>Vibrionaceae</taxon>
        <taxon>Veronia</taxon>
    </lineage>
</organism>
<evidence type="ECO:0000256" key="11">
    <source>
        <dbReference type="PROSITE-ProRule" id="PRU00169"/>
    </source>
</evidence>
<protein>
    <recommendedName>
        <fullName evidence="10">Sensory/regulatory protein RpfC</fullName>
        <ecNumber evidence="2">2.7.13.3</ecNumber>
    </recommendedName>
</protein>
<dbReference type="SUPFAM" id="SSF47384">
    <property type="entry name" value="Homodimeric domain of signal transducing histidine kinase"/>
    <property type="match status" value="1"/>
</dbReference>
<comment type="catalytic activity">
    <reaction evidence="1">
        <text>ATP + protein L-histidine = ADP + protein N-phospho-L-histidine.</text>
        <dbReference type="EC" id="2.7.13.3"/>
    </reaction>
</comment>
<dbReference type="InterPro" id="IPR004358">
    <property type="entry name" value="Sig_transdc_His_kin-like_C"/>
</dbReference>
<keyword evidence="16" id="KW-1185">Reference proteome</keyword>
<sequence length="768" mass="85886">MTSESKKIRASSSIATRLASRIIAISTLITVLISSVVLYIDYRSRINDISQTALSIKETSLEGIANSVWSKDDELLTVLADGLMKQPDLSHLTVTEYNSIYLSKGQSSTHNPIRFEWDLSREEFGETVHFGKLTLEFTRLNIKGQLAERFMFISMFMGPAVLLLAGIVFLIVYKEIVRPITNLAQVINRFDDENVPARALVPLRQMGHELAVLYRVYNESVDKVRAYNREITEAKLSAERANLKKSEFLANMSHEIRTPMNGITGMASLLKNSSLTKEQAEFVEMLETSSTSLLEVINDILDFSKIEAGKFELAHREFHLSELARDLERLFKLPAKNKLINFNCHVDARLSRFVEGDSSRLRQVMINLVGNALKFTEQGTVEIDISLLKQEAGTYVVQFSVRDTGIGIPGSKQQLIFEKFEQADGSLSRNHGGTGLGLAISSQIVELMGGHLAVESVLGVGSRFFFSVEFSVVEKPLTITNQTSICVNPKRILLIASDPLEIRIMTTQLNTIGCQAVCFSNKDEVTAWLHQNQSLGCFDLIIFDEEFPGMSPLELNQSLQQTFNNGCPPLIMLTNKLGDTHIESPERSLFSSYIRRPYNSEVLKSTLSKVLNNCSAKSTTQIHTSIVKDASRFNGYTGRVLVVEDTLINQKVTEAMLHRLGVEVELAANGQIACELFEEKHYDLIFMDCQMPIMDGYSATSAIRAYEARQSVNTHTPIIALTANATEEFRLQCLLSGMDDYVAKPVYKGELERVLRLYLVTKRPAGAH</sequence>
<keyword evidence="8" id="KW-0902">Two-component regulatory system</keyword>
<dbReference type="GO" id="GO:0005524">
    <property type="term" value="F:ATP binding"/>
    <property type="evidence" value="ECO:0007669"/>
    <property type="project" value="UniProtKB-KW"/>
</dbReference>
<dbReference type="InterPro" id="IPR033414">
    <property type="entry name" value="Sensor_dom"/>
</dbReference>
<evidence type="ECO:0000256" key="1">
    <source>
        <dbReference type="ARBA" id="ARBA00000085"/>
    </source>
</evidence>
<keyword evidence="3 11" id="KW-0597">Phosphoprotein</keyword>
<feature type="transmembrane region" description="Helical" evidence="12">
    <location>
        <begin position="150"/>
        <end position="173"/>
    </location>
</feature>
<dbReference type="STRING" id="1080227.A8L45_00055"/>
<dbReference type="PROSITE" id="PS50110">
    <property type="entry name" value="RESPONSE_REGULATORY"/>
    <property type="match status" value="2"/>
</dbReference>
<feature type="modified residue" description="4-aspartylphosphate" evidence="11">
    <location>
        <position position="544"/>
    </location>
</feature>
<dbReference type="CDD" id="cd00082">
    <property type="entry name" value="HisKA"/>
    <property type="match status" value="1"/>
</dbReference>
<dbReference type="Gene3D" id="6.10.340.10">
    <property type="match status" value="1"/>
</dbReference>
<evidence type="ECO:0000256" key="3">
    <source>
        <dbReference type="ARBA" id="ARBA00022553"/>
    </source>
</evidence>
<dbReference type="SUPFAM" id="SSF55874">
    <property type="entry name" value="ATPase domain of HSP90 chaperone/DNA topoisomerase II/histidine kinase"/>
    <property type="match status" value="1"/>
</dbReference>
<dbReference type="PROSITE" id="PS50109">
    <property type="entry name" value="HIS_KIN"/>
    <property type="match status" value="1"/>
</dbReference>
<dbReference type="Proteomes" id="UP000094936">
    <property type="component" value="Unassembled WGS sequence"/>
</dbReference>
<evidence type="ECO:0000256" key="5">
    <source>
        <dbReference type="ARBA" id="ARBA00022741"/>
    </source>
</evidence>
<evidence type="ECO:0000313" key="16">
    <source>
        <dbReference type="Proteomes" id="UP000094936"/>
    </source>
</evidence>
<evidence type="ECO:0000256" key="7">
    <source>
        <dbReference type="ARBA" id="ARBA00022840"/>
    </source>
</evidence>
<feature type="modified residue" description="4-aspartylphosphate" evidence="11">
    <location>
        <position position="688"/>
    </location>
</feature>
<keyword evidence="4" id="KW-0808">Transferase</keyword>
<evidence type="ECO:0000256" key="10">
    <source>
        <dbReference type="ARBA" id="ARBA00068150"/>
    </source>
</evidence>
<evidence type="ECO:0000256" key="6">
    <source>
        <dbReference type="ARBA" id="ARBA00022777"/>
    </source>
</evidence>
<dbReference type="CDD" id="cd17546">
    <property type="entry name" value="REC_hyHK_CKI1_RcsC-like"/>
    <property type="match status" value="1"/>
</dbReference>
<dbReference type="InterPro" id="IPR036097">
    <property type="entry name" value="HisK_dim/P_sf"/>
</dbReference>
<evidence type="ECO:0000256" key="4">
    <source>
        <dbReference type="ARBA" id="ARBA00022679"/>
    </source>
</evidence>
<dbReference type="RefSeq" id="WP_068897948.1">
    <property type="nucleotide sequence ID" value="NZ_JBHUIF010000002.1"/>
</dbReference>
<evidence type="ECO:0000256" key="12">
    <source>
        <dbReference type="SAM" id="Phobius"/>
    </source>
</evidence>
<dbReference type="PRINTS" id="PR00344">
    <property type="entry name" value="BCTRLSENSOR"/>
</dbReference>
<keyword evidence="6" id="KW-0418">Kinase</keyword>
<dbReference type="InterPro" id="IPR005467">
    <property type="entry name" value="His_kinase_dom"/>
</dbReference>
<dbReference type="FunFam" id="3.30.565.10:FF:000010">
    <property type="entry name" value="Sensor histidine kinase RcsC"/>
    <property type="match status" value="1"/>
</dbReference>
<dbReference type="PANTHER" id="PTHR45339">
    <property type="entry name" value="HYBRID SIGNAL TRANSDUCTION HISTIDINE KINASE J"/>
    <property type="match status" value="1"/>
</dbReference>
<dbReference type="SMART" id="SM00388">
    <property type="entry name" value="HisKA"/>
    <property type="match status" value="1"/>
</dbReference>
<keyword evidence="7" id="KW-0067">ATP-binding</keyword>
<evidence type="ECO:0000256" key="2">
    <source>
        <dbReference type="ARBA" id="ARBA00012438"/>
    </source>
</evidence>
<accession>A0A1C3ES12</accession>
<feature type="transmembrane region" description="Helical" evidence="12">
    <location>
        <begin position="20"/>
        <end position="40"/>
    </location>
</feature>
<dbReference type="GO" id="GO:0000155">
    <property type="term" value="F:phosphorelay sensor kinase activity"/>
    <property type="evidence" value="ECO:0007669"/>
    <property type="project" value="InterPro"/>
</dbReference>
<dbReference type="CDD" id="cd16922">
    <property type="entry name" value="HATPase_EvgS-ArcB-TorS-like"/>
    <property type="match status" value="1"/>
</dbReference>
<keyword evidence="12" id="KW-1133">Transmembrane helix</keyword>
<proteinExistence type="predicted"/>
<feature type="domain" description="Histidine kinase" evidence="13">
    <location>
        <begin position="251"/>
        <end position="472"/>
    </location>
</feature>
<dbReference type="SMART" id="SM00387">
    <property type="entry name" value="HATPase_c"/>
    <property type="match status" value="1"/>
</dbReference>
<dbReference type="InterPro" id="IPR003661">
    <property type="entry name" value="HisK_dim/P_dom"/>
</dbReference>
<dbReference type="FunFam" id="1.10.287.130:FF:000002">
    <property type="entry name" value="Two-component osmosensing histidine kinase"/>
    <property type="match status" value="1"/>
</dbReference>
<gene>
    <name evidence="15" type="ORF">A8L45_00055</name>
</gene>
<comment type="caution">
    <text evidence="15">The sequence shown here is derived from an EMBL/GenBank/DDBJ whole genome shotgun (WGS) entry which is preliminary data.</text>
</comment>
<evidence type="ECO:0000259" key="13">
    <source>
        <dbReference type="PROSITE" id="PS50109"/>
    </source>
</evidence>